<dbReference type="PROSITE" id="PS50823">
    <property type="entry name" value="KH_TYPE_2"/>
    <property type="match status" value="1"/>
</dbReference>
<comment type="caution">
    <text evidence="7">The sequence shown here is derived from an EMBL/GenBank/DDBJ whole genome shotgun (WGS) entry which is preliminary data.</text>
</comment>
<dbReference type="InterPro" id="IPR006073">
    <property type="entry name" value="GTP-bd"/>
</dbReference>
<reference evidence="7" key="1">
    <citation type="submission" date="2019-08" db="EMBL/GenBank/DDBJ databases">
        <authorList>
            <person name="Kucharzyk K."/>
            <person name="Murdoch R.W."/>
            <person name="Higgins S."/>
            <person name="Loffler F."/>
        </authorList>
    </citation>
    <scope>NUCLEOTIDE SEQUENCE</scope>
</reference>
<feature type="domain" description="KH type-2" evidence="5">
    <location>
        <begin position="193"/>
        <end position="277"/>
    </location>
</feature>
<keyword evidence="4" id="KW-0342">GTP-binding</keyword>
<dbReference type="PANTHER" id="PTHR42698">
    <property type="entry name" value="GTPASE ERA"/>
    <property type="match status" value="1"/>
</dbReference>
<dbReference type="Pfam" id="PF07650">
    <property type="entry name" value="KH_2"/>
    <property type="match status" value="1"/>
</dbReference>
<dbReference type="EMBL" id="VSSQ01007903">
    <property type="protein sequence ID" value="MPM37314.1"/>
    <property type="molecule type" value="Genomic_DNA"/>
</dbReference>
<dbReference type="GO" id="GO:0019843">
    <property type="term" value="F:rRNA binding"/>
    <property type="evidence" value="ECO:0007669"/>
    <property type="project" value="TreeGrafter"/>
</dbReference>
<dbReference type="InterPro" id="IPR030388">
    <property type="entry name" value="G_ERA_dom"/>
</dbReference>
<evidence type="ECO:0000259" key="5">
    <source>
        <dbReference type="PROSITE" id="PS50823"/>
    </source>
</evidence>
<dbReference type="AlphaFoldDB" id="A0A644ZHK5"/>
<dbReference type="PROSITE" id="PS51713">
    <property type="entry name" value="G_ERA"/>
    <property type="match status" value="1"/>
</dbReference>
<dbReference type="SUPFAM" id="SSF52540">
    <property type="entry name" value="P-loop containing nucleoside triphosphate hydrolases"/>
    <property type="match status" value="1"/>
</dbReference>
<dbReference type="GO" id="GO:0005829">
    <property type="term" value="C:cytosol"/>
    <property type="evidence" value="ECO:0007669"/>
    <property type="project" value="TreeGrafter"/>
</dbReference>
<evidence type="ECO:0000256" key="2">
    <source>
        <dbReference type="ARBA" id="ARBA00022741"/>
    </source>
</evidence>
<dbReference type="InterPro" id="IPR005662">
    <property type="entry name" value="GTPase_Era-like"/>
</dbReference>
<gene>
    <name evidence="7" type="primary">era_31</name>
    <name evidence="7" type="ORF">SDC9_83924</name>
</gene>
<dbReference type="NCBIfam" id="TIGR00436">
    <property type="entry name" value="era"/>
    <property type="match status" value="1"/>
</dbReference>
<dbReference type="HAMAP" id="MF_00367">
    <property type="entry name" value="GTPase_Era"/>
    <property type="match status" value="1"/>
</dbReference>
<evidence type="ECO:0000256" key="3">
    <source>
        <dbReference type="ARBA" id="ARBA00022884"/>
    </source>
</evidence>
<dbReference type="CDD" id="cd04163">
    <property type="entry name" value="Era"/>
    <property type="match status" value="1"/>
</dbReference>
<name>A0A644ZHK5_9ZZZZ</name>
<dbReference type="NCBIfam" id="TIGR00231">
    <property type="entry name" value="small_GTP"/>
    <property type="match status" value="1"/>
</dbReference>
<dbReference type="NCBIfam" id="NF000908">
    <property type="entry name" value="PRK00089.1"/>
    <property type="match status" value="1"/>
</dbReference>
<evidence type="ECO:0000256" key="4">
    <source>
        <dbReference type="ARBA" id="ARBA00023134"/>
    </source>
</evidence>
<dbReference type="CDD" id="cd22534">
    <property type="entry name" value="KH-II_Era"/>
    <property type="match status" value="1"/>
</dbReference>
<dbReference type="Gene3D" id="3.40.50.300">
    <property type="entry name" value="P-loop containing nucleotide triphosphate hydrolases"/>
    <property type="match status" value="1"/>
</dbReference>
<proteinExistence type="inferred from homology"/>
<dbReference type="InterPro" id="IPR009019">
    <property type="entry name" value="KH_sf_prok-type"/>
</dbReference>
<dbReference type="SUPFAM" id="SSF54814">
    <property type="entry name" value="Prokaryotic type KH domain (KH-domain type II)"/>
    <property type="match status" value="1"/>
</dbReference>
<dbReference type="InterPro" id="IPR015946">
    <property type="entry name" value="KH_dom-like_a/b"/>
</dbReference>
<accession>A0A644ZHK5</accession>
<dbReference type="GO" id="GO:0005525">
    <property type="term" value="F:GTP binding"/>
    <property type="evidence" value="ECO:0007669"/>
    <property type="project" value="UniProtKB-KW"/>
</dbReference>
<evidence type="ECO:0000256" key="1">
    <source>
        <dbReference type="ARBA" id="ARBA00007921"/>
    </source>
</evidence>
<dbReference type="InterPro" id="IPR027417">
    <property type="entry name" value="P-loop_NTPase"/>
</dbReference>
<organism evidence="7">
    <name type="scientific">bioreactor metagenome</name>
    <dbReference type="NCBI Taxonomy" id="1076179"/>
    <lineage>
        <taxon>unclassified sequences</taxon>
        <taxon>metagenomes</taxon>
        <taxon>ecological metagenomes</taxon>
    </lineage>
</organism>
<keyword evidence="2" id="KW-0547">Nucleotide-binding</keyword>
<evidence type="ECO:0000259" key="6">
    <source>
        <dbReference type="PROSITE" id="PS51713"/>
    </source>
</evidence>
<sequence>MSHKSGFVNIIGNPNVGKSTLINALTGEKISIVSPKAQTTRQRVLGFLSTDDYQIVFSDTPGYVENPAYELHRKMLGYINAAFEDADIVILLIEPGTRDLNPDLLLRLQNLKVPLIVCINKIDLSQQEKMMELMKYYGEVFPNGDVMLISALHNFNVDVLLGRVIELLPEHPAYYPKDVLSDRHLRFFVSEMIREQIFYLFEKEIPYHSEVIIEYYKEDENIPKIGATIFVSRESQKRILIGHGGSSVKKLGVQSRKSIEEFLGQHVFLDLNVKVKDWRDDETTLKQMGF</sequence>
<dbReference type="InterPro" id="IPR005225">
    <property type="entry name" value="Small_GTP-bd"/>
</dbReference>
<dbReference type="PRINTS" id="PR00326">
    <property type="entry name" value="GTP1OBG"/>
</dbReference>
<dbReference type="PANTHER" id="PTHR42698:SF1">
    <property type="entry name" value="GTPASE ERA, MITOCHONDRIAL"/>
    <property type="match status" value="1"/>
</dbReference>
<keyword evidence="3" id="KW-0694">RNA-binding</keyword>
<dbReference type="Pfam" id="PF01926">
    <property type="entry name" value="MMR_HSR1"/>
    <property type="match status" value="1"/>
</dbReference>
<dbReference type="GO" id="GO:0043024">
    <property type="term" value="F:ribosomal small subunit binding"/>
    <property type="evidence" value="ECO:0007669"/>
    <property type="project" value="TreeGrafter"/>
</dbReference>
<dbReference type="GO" id="GO:0000028">
    <property type="term" value="P:ribosomal small subunit assembly"/>
    <property type="evidence" value="ECO:0007669"/>
    <property type="project" value="TreeGrafter"/>
</dbReference>
<protein>
    <submittedName>
        <fullName evidence="7">GTPase Era</fullName>
    </submittedName>
</protein>
<dbReference type="InterPro" id="IPR004044">
    <property type="entry name" value="KH_dom_type_2"/>
</dbReference>
<evidence type="ECO:0000313" key="7">
    <source>
        <dbReference type="EMBL" id="MPM37314.1"/>
    </source>
</evidence>
<feature type="domain" description="Era-type G" evidence="6">
    <location>
        <begin position="4"/>
        <end position="170"/>
    </location>
</feature>
<comment type="similarity">
    <text evidence="1">Belongs to the TRAFAC class TrmE-Era-EngA-EngB-Septin-like GTPase superfamily. Era GTPase family.</text>
</comment>
<dbReference type="Gene3D" id="3.30.300.20">
    <property type="match status" value="1"/>
</dbReference>